<dbReference type="EMBL" id="LAZR01022745">
    <property type="protein sequence ID" value="KKL80809.1"/>
    <property type="molecule type" value="Genomic_DNA"/>
</dbReference>
<dbReference type="AlphaFoldDB" id="A0A0F9F351"/>
<accession>A0A0F9F351</accession>
<name>A0A0F9F351_9ZZZZ</name>
<comment type="caution">
    <text evidence="1">The sequence shown here is derived from an EMBL/GenBank/DDBJ whole genome shotgun (WGS) entry which is preliminary data.</text>
</comment>
<gene>
    <name evidence="1" type="ORF">LCGC14_2001010</name>
</gene>
<reference evidence="1" key="1">
    <citation type="journal article" date="2015" name="Nature">
        <title>Complex archaea that bridge the gap between prokaryotes and eukaryotes.</title>
        <authorList>
            <person name="Spang A."/>
            <person name="Saw J.H."/>
            <person name="Jorgensen S.L."/>
            <person name="Zaremba-Niedzwiedzka K."/>
            <person name="Martijn J."/>
            <person name="Lind A.E."/>
            <person name="van Eijk R."/>
            <person name="Schleper C."/>
            <person name="Guy L."/>
            <person name="Ettema T.J."/>
        </authorList>
    </citation>
    <scope>NUCLEOTIDE SEQUENCE</scope>
</reference>
<feature type="non-terminal residue" evidence="1">
    <location>
        <position position="32"/>
    </location>
</feature>
<evidence type="ECO:0000313" key="1">
    <source>
        <dbReference type="EMBL" id="KKL80809.1"/>
    </source>
</evidence>
<proteinExistence type="predicted"/>
<sequence>MKTMVCTGECTEEQLQSGCSHQGLHEKTRYCT</sequence>
<organism evidence="1">
    <name type="scientific">marine sediment metagenome</name>
    <dbReference type="NCBI Taxonomy" id="412755"/>
    <lineage>
        <taxon>unclassified sequences</taxon>
        <taxon>metagenomes</taxon>
        <taxon>ecological metagenomes</taxon>
    </lineage>
</organism>
<protein>
    <submittedName>
        <fullName evidence="1">Uncharacterized protein</fullName>
    </submittedName>
</protein>